<gene>
    <name evidence="1" type="ORF">V6N12_002624</name>
</gene>
<evidence type="ECO:0000313" key="2">
    <source>
        <dbReference type="Proteomes" id="UP001472677"/>
    </source>
</evidence>
<evidence type="ECO:0000313" key="1">
    <source>
        <dbReference type="EMBL" id="KAK8556213.1"/>
    </source>
</evidence>
<proteinExistence type="predicted"/>
<comment type="caution">
    <text evidence="1">The sequence shown here is derived from an EMBL/GenBank/DDBJ whole genome shotgun (WGS) entry which is preliminary data.</text>
</comment>
<keyword evidence="2" id="KW-1185">Reference proteome</keyword>
<protein>
    <submittedName>
        <fullName evidence="1">Uncharacterized protein</fullName>
    </submittedName>
</protein>
<sequence length="69" mass="7859">MVNPPFRAMFRLLTQKLISELKPKATLIGLVEKEALRTPLAISAYNPLTKQTSIVFVGNFLEASKKLWW</sequence>
<reference evidence="1 2" key="1">
    <citation type="journal article" date="2024" name="G3 (Bethesda)">
        <title>Genome assembly of Hibiscus sabdariffa L. provides insights into metabolisms of medicinal natural products.</title>
        <authorList>
            <person name="Kim T."/>
        </authorList>
    </citation>
    <scope>NUCLEOTIDE SEQUENCE [LARGE SCALE GENOMIC DNA]</scope>
    <source>
        <strain evidence="1">TK-2024</strain>
        <tissue evidence="1">Old leaves</tissue>
    </source>
</reference>
<organism evidence="1 2">
    <name type="scientific">Hibiscus sabdariffa</name>
    <name type="common">roselle</name>
    <dbReference type="NCBI Taxonomy" id="183260"/>
    <lineage>
        <taxon>Eukaryota</taxon>
        <taxon>Viridiplantae</taxon>
        <taxon>Streptophyta</taxon>
        <taxon>Embryophyta</taxon>
        <taxon>Tracheophyta</taxon>
        <taxon>Spermatophyta</taxon>
        <taxon>Magnoliopsida</taxon>
        <taxon>eudicotyledons</taxon>
        <taxon>Gunneridae</taxon>
        <taxon>Pentapetalae</taxon>
        <taxon>rosids</taxon>
        <taxon>malvids</taxon>
        <taxon>Malvales</taxon>
        <taxon>Malvaceae</taxon>
        <taxon>Malvoideae</taxon>
        <taxon>Hibiscus</taxon>
    </lineage>
</organism>
<accession>A0ABR2E9Z6</accession>
<name>A0ABR2E9Z6_9ROSI</name>
<dbReference type="EMBL" id="JBBPBM010000017">
    <property type="protein sequence ID" value="KAK8556213.1"/>
    <property type="molecule type" value="Genomic_DNA"/>
</dbReference>
<dbReference type="Proteomes" id="UP001472677">
    <property type="component" value="Unassembled WGS sequence"/>
</dbReference>